<evidence type="ECO:0000313" key="11">
    <source>
        <dbReference type="Proteomes" id="UP000095009"/>
    </source>
</evidence>
<name>A0A1E3PFJ9_9ASCO</name>
<dbReference type="OrthoDB" id="5363962at2759"/>
<evidence type="ECO:0000256" key="4">
    <source>
        <dbReference type="ARBA" id="ARBA00022833"/>
    </source>
</evidence>
<dbReference type="Gene3D" id="3.40.50.720">
    <property type="entry name" value="NAD(P)-binding Rossmann-like Domain"/>
    <property type="match status" value="1"/>
</dbReference>
<evidence type="ECO:0000256" key="6">
    <source>
        <dbReference type="RuleBase" id="RU361277"/>
    </source>
</evidence>
<dbReference type="GO" id="GO:0034079">
    <property type="term" value="P:butanediol biosynthetic process"/>
    <property type="evidence" value="ECO:0007669"/>
    <property type="project" value="TreeGrafter"/>
</dbReference>
<dbReference type="GO" id="GO:0008270">
    <property type="term" value="F:zinc ion binding"/>
    <property type="evidence" value="ECO:0007669"/>
    <property type="project" value="InterPro"/>
</dbReference>
<keyword evidence="4 6" id="KW-0862">Zinc</keyword>
<comment type="cofactor">
    <cofactor evidence="1 6">
        <name>Zn(2+)</name>
        <dbReference type="ChEBI" id="CHEBI:29105"/>
    </cofactor>
</comment>
<proteinExistence type="inferred from homology"/>
<dbReference type="GO" id="GO:0005737">
    <property type="term" value="C:cytoplasm"/>
    <property type="evidence" value="ECO:0007669"/>
    <property type="project" value="TreeGrafter"/>
</dbReference>
<feature type="transmembrane region" description="Helical" evidence="7">
    <location>
        <begin position="184"/>
        <end position="204"/>
    </location>
</feature>
<keyword evidence="3 6" id="KW-0479">Metal-binding</keyword>
<dbReference type="InterPro" id="IPR036291">
    <property type="entry name" value="NAD(P)-bd_dom_sf"/>
</dbReference>
<keyword evidence="5" id="KW-0560">Oxidoreductase</keyword>
<dbReference type="Gene3D" id="3.90.180.10">
    <property type="entry name" value="Medium-chain alcohol dehydrogenases, catalytic domain"/>
    <property type="match status" value="1"/>
</dbReference>
<protein>
    <submittedName>
        <fullName evidence="10">Glycerol dehydrogenase</fullName>
    </submittedName>
</protein>
<dbReference type="PROSITE" id="PS00059">
    <property type="entry name" value="ADH_ZINC"/>
    <property type="match status" value="1"/>
</dbReference>
<dbReference type="InterPro" id="IPR011032">
    <property type="entry name" value="GroES-like_sf"/>
</dbReference>
<dbReference type="SUPFAM" id="SSF51735">
    <property type="entry name" value="NAD(P)-binding Rossmann-fold domains"/>
    <property type="match status" value="1"/>
</dbReference>
<reference evidence="10 11" key="1">
    <citation type="journal article" date="2016" name="Proc. Natl. Acad. Sci. U.S.A.">
        <title>Comparative genomics of biotechnologically important yeasts.</title>
        <authorList>
            <person name="Riley R."/>
            <person name="Haridas S."/>
            <person name="Wolfe K.H."/>
            <person name="Lopes M.R."/>
            <person name="Hittinger C.T."/>
            <person name="Goeker M."/>
            <person name="Salamov A.A."/>
            <person name="Wisecaver J.H."/>
            <person name="Long T.M."/>
            <person name="Calvey C.H."/>
            <person name="Aerts A.L."/>
            <person name="Barry K.W."/>
            <person name="Choi C."/>
            <person name="Clum A."/>
            <person name="Coughlan A.Y."/>
            <person name="Deshpande S."/>
            <person name="Douglass A.P."/>
            <person name="Hanson S.J."/>
            <person name="Klenk H.-P."/>
            <person name="LaButti K.M."/>
            <person name="Lapidus A."/>
            <person name="Lindquist E.A."/>
            <person name="Lipzen A.M."/>
            <person name="Meier-Kolthoff J.P."/>
            <person name="Ohm R.A."/>
            <person name="Otillar R.P."/>
            <person name="Pangilinan J.L."/>
            <person name="Peng Y."/>
            <person name="Rokas A."/>
            <person name="Rosa C.A."/>
            <person name="Scheuner C."/>
            <person name="Sibirny A.A."/>
            <person name="Slot J.C."/>
            <person name="Stielow J.B."/>
            <person name="Sun H."/>
            <person name="Kurtzman C.P."/>
            <person name="Blackwell M."/>
            <person name="Grigoriev I.V."/>
            <person name="Jeffries T.W."/>
        </authorList>
    </citation>
    <scope>NUCLEOTIDE SEQUENCE [LARGE SCALE GENOMIC DNA]</scope>
    <source>
        <strain evidence="10 11">DSM 6958</strain>
    </source>
</reference>
<evidence type="ECO:0000259" key="9">
    <source>
        <dbReference type="Pfam" id="PF08240"/>
    </source>
</evidence>
<dbReference type="GO" id="GO:0000721">
    <property type="term" value="F:(R,R)-butanediol dehydrogenase activity"/>
    <property type="evidence" value="ECO:0007669"/>
    <property type="project" value="TreeGrafter"/>
</dbReference>
<dbReference type="Proteomes" id="UP000095009">
    <property type="component" value="Unassembled WGS sequence"/>
</dbReference>
<evidence type="ECO:0000256" key="3">
    <source>
        <dbReference type="ARBA" id="ARBA00022723"/>
    </source>
</evidence>
<evidence type="ECO:0000313" key="10">
    <source>
        <dbReference type="EMBL" id="ODQ64206.1"/>
    </source>
</evidence>
<evidence type="ECO:0000259" key="8">
    <source>
        <dbReference type="Pfam" id="PF00107"/>
    </source>
</evidence>
<dbReference type="EMBL" id="KV454412">
    <property type="protein sequence ID" value="ODQ64206.1"/>
    <property type="molecule type" value="Genomic_DNA"/>
</dbReference>
<keyword evidence="7" id="KW-1133">Transmembrane helix</keyword>
<dbReference type="Pfam" id="PF08240">
    <property type="entry name" value="ADH_N"/>
    <property type="match status" value="1"/>
</dbReference>
<dbReference type="InterPro" id="IPR013149">
    <property type="entry name" value="ADH-like_C"/>
</dbReference>
<comment type="similarity">
    <text evidence="2 6">Belongs to the zinc-containing alcohol dehydrogenase family.</text>
</comment>
<keyword evidence="7" id="KW-0812">Transmembrane</keyword>
<dbReference type="AlphaFoldDB" id="A0A1E3PFJ9"/>
<feature type="domain" description="Alcohol dehydrogenase-like C-terminal" evidence="8">
    <location>
        <begin position="193"/>
        <end position="340"/>
    </location>
</feature>
<keyword evidence="11" id="KW-1185">Reference proteome</keyword>
<evidence type="ECO:0000256" key="2">
    <source>
        <dbReference type="ARBA" id="ARBA00008072"/>
    </source>
</evidence>
<feature type="domain" description="Alcohol dehydrogenase-like N-terminal" evidence="9">
    <location>
        <begin position="26"/>
        <end position="154"/>
    </location>
</feature>
<accession>A0A1E3PFJ9</accession>
<dbReference type="Pfam" id="PF00107">
    <property type="entry name" value="ADH_zinc_N"/>
    <property type="match status" value="1"/>
</dbReference>
<evidence type="ECO:0000256" key="5">
    <source>
        <dbReference type="ARBA" id="ARBA00023002"/>
    </source>
</evidence>
<organism evidence="10 11">
    <name type="scientific">Nadsonia fulvescens var. elongata DSM 6958</name>
    <dbReference type="NCBI Taxonomy" id="857566"/>
    <lineage>
        <taxon>Eukaryota</taxon>
        <taxon>Fungi</taxon>
        <taxon>Dikarya</taxon>
        <taxon>Ascomycota</taxon>
        <taxon>Saccharomycotina</taxon>
        <taxon>Dipodascomycetes</taxon>
        <taxon>Dipodascales</taxon>
        <taxon>Dipodascales incertae sedis</taxon>
        <taxon>Nadsonia</taxon>
    </lineage>
</organism>
<sequence>MKAVLLYGKNDLRVSHKAAQVTSGKSQDVLIEVHYCGICGTDLKEYTTGPIFGPVPGESHPYSGIELPYAMGHEYAGIVKAVGRDVKSLAVGDKVVVDVSFACEDQNDVPEPCYSCIHGSVNACKRLCLRGLSAPGGGLAEYTVIPASRVHKLDPETPLEIGAMVQPLSISWHAVRISRFETGATALVIGAGPIGLATILALLARKASRIIVAEPSPIRREQACAMLTPQFGKETAESYIIDPTFAQEGPVFEAVVEKIRSLGKENEGLDFAYDCAGFPATMRKAILCIKPRGVAVNVAIWSGAEKVAFKPMDVTYQEKTYMGSMGLESQDVDEVIAALADGSIDLAIARQMITKIVTLDEAVEEGFGTLLKDKANHVKVLISPLKEPVKV</sequence>
<keyword evidence="7" id="KW-0472">Membrane</keyword>
<dbReference type="InterPro" id="IPR002328">
    <property type="entry name" value="ADH_Zn_CS"/>
</dbReference>
<evidence type="ECO:0000256" key="1">
    <source>
        <dbReference type="ARBA" id="ARBA00001947"/>
    </source>
</evidence>
<evidence type="ECO:0000256" key="7">
    <source>
        <dbReference type="SAM" id="Phobius"/>
    </source>
</evidence>
<dbReference type="InterPro" id="IPR013154">
    <property type="entry name" value="ADH-like_N"/>
</dbReference>
<dbReference type="PANTHER" id="PTHR43161:SF23">
    <property type="entry name" value="(R,R)-BUTANEDIOL DEHYDROGENASE-RELATED"/>
    <property type="match status" value="1"/>
</dbReference>
<gene>
    <name evidence="10" type="ORF">NADFUDRAFT_27361</name>
</gene>
<dbReference type="PANTHER" id="PTHR43161">
    <property type="entry name" value="SORBITOL DEHYDROGENASE"/>
    <property type="match status" value="1"/>
</dbReference>
<dbReference type="SUPFAM" id="SSF50129">
    <property type="entry name" value="GroES-like"/>
    <property type="match status" value="1"/>
</dbReference>
<dbReference type="STRING" id="857566.A0A1E3PFJ9"/>
<dbReference type="CDD" id="cd08233">
    <property type="entry name" value="butanediol_DH_like"/>
    <property type="match status" value="1"/>
</dbReference>